<sequence>MRRTILWALLLLPCLACGQDNATPSVVEPPTITFSEPTDQGEVKNPAINEASGIVASRKNPGVLWTHNDSGNDAKIYAISTSGETLGEWVIVGAKNRDWEDITIGPGPEEGETYLYVGDIGDNDAKHANLTIYRFPEPAITGDDRISGTIGTAETITVQYPDGARDAETLLLDPLTRDLYIVSKRDKLAHIYRMAYPQSTSTTLVAENLGEWPREIGGVFNQPVGGDISPDGKELLIKSYVEVMYWRREDDETSIFDLLQTEPKLLPYTVEPQGEAIGWALDMSGYYTLSEKQSNVTPHLFFYKRTEK</sequence>
<organism evidence="2">
    <name type="scientific">Roseihalotalea indica</name>
    <dbReference type="NCBI Taxonomy" id="2867963"/>
    <lineage>
        <taxon>Bacteria</taxon>
        <taxon>Pseudomonadati</taxon>
        <taxon>Bacteroidota</taxon>
        <taxon>Cytophagia</taxon>
        <taxon>Cytophagales</taxon>
        <taxon>Catalimonadaceae</taxon>
        <taxon>Roseihalotalea</taxon>
    </lineage>
</organism>
<keyword evidence="1" id="KW-0732">Signal</keyword>
<reference evidence="2" key="2">
    <citation type="journal article" date="2024" name="Antonie Van Leeuwenhoek">
        <title>Roseihalotalea indica gen. nov., sp. nov., a halophilic Bacteroidetes from mesopelagic Southwest Indian Ocean with higher carbohydrate metabolic potential.</title>
        <authorList>
            <person name="Chen B."/>
            <person name="Zhang M."/>
            <person name="Lin D."/>
            <person name="Ye J."/>
            <person name="Tang K."/>
        </authorList>
    </citation>
    <scope>NUCLEOTIDE SEQUENCE</scope>
    <source>
        <strain evidence="2">TK19036</strain>
    </source>
</reference>
<evidence type="ECO:0000256" key="1">
    <source>
        <dbReference type="SAM" id="SignalP"/>
    </source>
</evidence>
<dbReference type="SUPFAM" id="SSF63825">
    <property type="entry name" value="YWTD domain"/>
    <property type="match status" value="1"/>
</dbReference>
<dbReference type="EMBL" id="CP120682">
    <property type="protein sequence ID" value="WKN37843.1"/>
    <property type="molecule type" value="Genomic_DNA"/>
</dbReference>
<gene>
    <name evidence="2" type="ORF">K4G66_03860</name>
</gene>
<evidence type="ECO:0008006" key="3">
    <source>
        <dbReference type="Google" id="ProtNLM"/>
    </source>
</evidence>
<protein>
    <recommendedName>
        <fullName evidence="3">PE-PGRS family protein</fullName>
    </recommendedName>
</protein>
<dbReference type="AlphaFoldDB" id="A0AA49GP47"/>
<proteinExistence type="predicted"/>
<accession>A0AA49GP47</accession>
<feature type="chain" id="PRO_5041294180" description="PE-PGRS family protein" evidence="1">
    <location>
        <begin position="23"/>
        <end position="308"/>
    </location>
</feature>
<reference evidence="2" key="1">
    <citation type="journal article" date="2023" name="Comput. Struct. Biotechnol. J.">
        <title>Discovery of a novel marine Bacteroidetes with a rich repertoire of carbohydrate-active enzymes.</title>
        <authorList>
            <person name="Chen B."/>
            <person name="Liu G."/>
            <person name="Chen Q."/>
            <person name="Wang H."/>
            <person name="Liu L."/>
            <person name="Tang K."/>
        </authorList>
    </citation>
    <scope>NUCLEOTIDE SEQUENCE</scope>
    <source>
        <strain evidence="2">TK19036</strain>
    </source>
</reference>
<feature type="signal peptide" evidence="1">
    <location>
        <begin position="1"/>
        <end position="22"/>
    </location>
</feature>
<name>A0AA49GP47_9BACT</name>
<evidence type="ECO:0000313" key="2">
    <source>
        <dbReference type="EMBL" id="WKN37843.1"/>
    </source>
</evidence>